<feature type="transmembrane region" description="Helical" evidence="7">
    <location>
        <begin position="30"/>
        <end position="51"/>
    </location>
</feature>
<dbReference type="PANTHER" id="PTHR12385">
    <property type="entry name" value="CHOLINE TRANSPORTER-LIKE (SLC FAMILY 44)"/>
    <property type="match status" value="1"/>
</dbReference>
<comment type="subcellular location">
    <subcellularLocation>
        <location evidence="7">Cell membrane</location>
        <topology evidence="7">Multi-pass membrane protein</topology>
    </subcellularLocation>
    <subcellularLocation>
        <location evidence="1">Membrane</location>
        <topology evidence="1">Multi-pass membrane protein</topology>
    </subcellularLocation>
</comment>
<feature type="transmembrane region" description="Helical" evidence="7">
    <location>
        <begin position="373"/>
        <end position="391"/>
    </location>
</feature>
<feature type="transmembrane region" description="Helical" evidence="7">
    <location>
        <begin position="513"/>
        <end position="537"/>
    </location>
</feature>
<dbReference type="OMA" id="SNPENWI"/>
<evidence type="ECO:0000256" key="1">
    <source>
        <dbReference type="ARBA" id="ARBA00004141"/>
    </source>
</evidence>
<dbReference type="PaxDb" id="121845-A0A1S4EDW2"/>
<evidence type="ECO:0000256" key="6">
    <source>
        <dbReference type="ARBA" id="ARBA00023180"/>
    </source>
</evidence>
<proteinExistence type="inferred from homology"/>
<keyword evidence="3 7" id="KW-0812">Transmembrane</keyword>
<comment type="function">
    <text evidence="7">Choline transporter.</text>
</comment>
<feature type="transmembrane region" description="Helical" evidence="7">
    <location>
        <begin position="320"/>
        <end position="341"/>
    </location>
</feature>
<keyword evidence="6" id="KW-0325">Glycoprotein</keyword>
<evidence type="ECO:0000256" key="5">
    <source>
        <dbReference type="ARBA" id="ARBA00023136"/>
    </source>
</evidence>
<feature type="transmembrane region" description="Helical" evidence="7">
    <location>
        <begin position="655"/>
        <end position="676"/>
    </location>
</feature>
<dbReference type="KEGG" id="dci:103510909"/>
<name>A0A1S4EDW2_DIACI</name>
<dbReference type="STRING" id="121845.A0A1S4EDW2"/>
<accession>A0A1S4EDW2</accession>
<keyword evidence="5 7" id="KW-0472">Membrane</keyword>
<dbReference type="PANTHER" id="PTHR12385:SF14">
    <property type="entry name" value="CHOLINE TRANSPORTER-LIKE 2"/>
    <property type="match status" value="1"/>
</dbReference>
<protein>
    <recommendedName>
        <fullName evidence="7">Choline transporter-like protein</fullName>
    </recommendedName>
</protein>
<dbReference type="GO" id="GO:0005886">
    <property type="term" value="C:plasma membrane"/>
    <property type="evidence" value="ECO:0007669"/>
    <property type="project" value="UniProtKB-SubCell"/>
</dbReference>
<feature type="transmembrane region" description="Helical" evidence="7">
    <location>
        <begin position="227"/>
        <end position="248"/>
    </location>
</feature>
<sequence length="719" mass="82181">MAPREDRLSHKFEFDPSFKGPLKHRSCTDVCCLLLFIVFLIAWGGVAYFAYRNGDPEKFILPSDSDNHVCGLDGTDKGKPNLFFFDLTECLDPKAVLDGCKTPHVCVASCPDTSWAAVEVLNSAQPIDWALVRRKLICRHDDIASTINSKQSLKDALDKQLCAKYYIAMKPFYRRCIPSLKEISAAGKILRENNVDLTQLTNGSKVIEFVTSAQYISKIVMEELYKIRYYLLGGIAIAIVVSLVYILLLRCVSFILVWLSILALLVLLGYGAYFSYMKYKTMEEPKPSVEDEHFDLILKFRDTHFIQDKIKELLSDRNTWFYSAIVCSIVFVILLLVVLFLRARIRLAIALIGEASICISSIKSSLIFPVFPWTLHLIVIVWSVLIGVYLYTLGDSIYKVVGLANDNQCICQNNYYTHDGQWCTPNKWYDMCHSVSNPNMSCSIASCKFFNKTPNNFVTYLFLFNIFAYFWASSFVMALSEMILAGTFATWYWTAKKRDVPFFTVTTAVFRTIRYHLGTVAFGSLIISICKFIRFLLEYIEKKCKKFDNGFTRAILCALKCFFWCLHKFIAFVNKNAYIMCAIHGGNFCKSAKDAFSLLIRNAVRTVVVDKVADLLLFLGKVLLTAGVSAGAYYIFFRPVIDFDTKKSFILEYPWFPVAILGVATFLISSTFFRVYSMAIDTLFLCFLEDCERNDGSQEYFMSKRLMKLLTKRKVVDHE</sequence>
<keyword evidence="8" id="KW-1185">Reference proteome</keyword>
<gene>
    <name evidence="9" type="primary">LOC103510909</name>
</gene>
<comment type="similarity">
    <text evidence="2 7">Belongs to the CTL (choline transporter-like) family.</text>
</comment>
<dbReference type="InterPro" id="IPR007603">
    <property type="entry name" value="Choline_transptr-like"/>
</dbReference>
<evidence type="ECO:0000313" key="9">
    <source>
        <dbReference type="RefSeq" id="XP_017300274.1"/>
    </source>
</evidence>
<organism evidence="8 9">
    <name type="scientific">Diaphorina citri</name>
    <name type="common">Asian citrus psyllid</name>
    <dbReference type="NCBI Taxonomy" id="121845"/>
    <lineage>
        <taxon>Eukaryota</taxon>
        <taxon>Metazoa</taxon>
        <taxon>Ecdysozoa</taxon>
        <taxon>Arthropoda</taxon>
        <taxon>Hexapoda</taxon>
        <taxon>Insecta</taxon>
        <taxon>Pterygota</taxon>
        <taxon>Neoptera</taxon>
        <taxon>Paraneoptera</taxon>
        <taxon>Hemiptera</taxon>
        <taxon>Sternorrhyncha</taxon>
        <taxon>Psylloidea</taxon>
        <taxon>Psyllidae</taxon>
        <taxon>Diaphorininae</taxon>
        <taxon>Diaphorina</taxon>
    </lineage>
</organism>
<evidence type="ECO:0000313" key="8">
    <source>
        <dbReference type="Proteomes" id="UP000079169"/>
    </source>
</evidence>
<feature type="transmembrane region" description="Helical" evidence="7">
    <location>
        <begin position="255"/>
        <end position="276"/>
    </location>
</feature>
<reference evidence="9" key="1">
    <citation type="submission" date="2025-08" db="UniProtKB">
        <authorList>
            <consortium name="RefSeq"/>
        </authorList>
    </citation>
    <scope>IDENTIFICATION</scope>
</reference>
<feature type="transmembrane region" description="Helical" evidence="7">
    <location>
        <begin position="348"/>
        <end position="367"/>
    </location>
</feature>
<feature type="transmembrane region" description="Helical" evidence="7">
    <location>
        <begin position="615"/>
        <end position="635"/>
    </location>
</feature>
<dbReference type="GO" id="GO:0022857">
    <property type="term" value="F:transmembrane transporter activity"/>
    <property type="evidence" value="ECO:0007669"/>
    <property type="project" value="UniProtKB-UniRule"/>
</dbReference>
<evidence type="ECO:0000256" key="4">
    <source>
        <dbReference type="ARBA" id="ARBA00022989"/>
    </source>
</evidence>
<evidence type="ECO:0000256" key="2">
    <source>
        <dbReference type="ARBA" id="ARBA00007168"/>
    </source>
</evidence>
<dbReference type="Proteomes" id="UP000079169">
    <property type="component" value="Unplaced"/>
</dbReference>
<dbReference type="RefSeq" id="XP_017300274.1">
    <property type="nucleotide sequence ID" value="XM_017444785.2"/>
</dbReference>
<keyword evidence="4 7" id="KW-1133">Transmembrane helix</keyword>
<evidence type="ECO:0000256" key="7">
    <source>
        <dbReference type="RuleBase" id="RU368066"/>
    </source>
</evidence>
<evidence type="ECO:0000256" key="3">
    <source>
        <dbReference type="ARBA" id="ARBA00022692"/>
    </source>
</evidence>
<dbReference type="Pfam" id="PF04515">
    <property type="entry name" value="Choline_transpo"/>
    <property type="match status" value="1"/>
</dbReference>
<dbReference type="AlphaFoldDB" id="A0A1S4EDW2"/>
<dbReference type="GeneID" id="103510909"/>
<feature type="transmembrane region" description="Helical" evidence="7">
    <location>
        <begin position="460"/>
        <end position="493"/>
    </location>
</feature>